<dbReference type="AlphaFoldDB" id="A0A0D8HCI7"/>
<dbReference type="InterPro" id="IPR036374">
    <property type="entry name" value="OxRdtase_Mopterin-bd_sf"/>
</dbReference>
<evidence type="ECO:0000313" key="2">
    <source>
        <dbReference type="EMBL" id="KJF15680.1"/>
    </source>
</evidence>
<dbReference type="SUPFAM" id="SSF56524">
    <property type="entry name" value="Oxidoreductase molybdopterin-binding domain"/>
    <property type="match status" value="1"/>
</dbReference>
<reference evidence="2 3" key="1">
    <citation type="submission" date="2015-01" db="EMBL/GenBank/DDBJ databases">
        <title>Draft genome of the acidophilic iron oxidizer Acidithrix ferrooxidans strain Py-F3.</title>
        <authorList>
            <person name="Poehlein A."/>
            <person name="Eisen S."/>
            <person name="Schloemann M."/>
            <person name="Johnson B.D."/>
            <person name="Daniel R."/>
            <person name="Muehling M."/>
        </authorList>
    </citation>
    <scope>NUCLEOTIDE SEQUENCE [LARGE SCALE GENOMIC DNA]</scope>
    <source>
        <strain evidence="2 3">Py-F3</strain>
    </source>
</reference>
<proteinExistence type="predicted"/>
<dbReference type="EMBL" id="JXYS01000133">
    <property type="protein sequence ID" value="KJF15680.1"/>
    <property type="molecule type" value="Genomic_DNA"/>
</dbReference>
<dbReference type="InterPro" id="IPR000572">
    <property type="entry name" value="OxRdtase_Mopterin-bd_dom"/>
</dbReference>
<dbReference type="Proteomes" id="UP000032360">
    <property type="component" value="Unassembled WGS sequence"/>
</dbReference>
<sequence>MGFFERNRKDLAAKGVDPSRLPPGQYSTDRFPVLHAGSVPVYKDLSSWDLRVVGAVVNPLVISWAEFMALDAVDVVTDIHCVTKWSKFDTSWRGVPLTTIIEMAQVKDEATHVMLHSEFGFSANVPLTDILSDGAIALLAFQFDGKELEPEHGYPLRFLFPKLYFWKSAKWLRGIEFMSADKAGFWEANGYHMYGDPFQEQRYWGD</sequence>
<dbReference type="PANTHER" id="PTHR43032">
    <property type="entry name" value="PROTEIN-METHIONINE-SULFOXIDE REDUCTASE"/>
    <property type="match status" value="1"/>
</dbReference>
<dbReference type="Pfam" id="PF00174">
    <property type="entry name" value="Oxidored_molyb"/>
    <property type="match status" value="1"/>
</dbReference>
<evidence type="ECO:0000313" key="3">
    <source>
        <dbReference type="Proteomes" id="UP000032360"/>
    </source>
</evidence>
<gene>
    <name evidence="2" type="primary">yedY1</name>
    <name evidence="2" type="ORF">AXFE_34720</name>
</gene>
<protein>
    <submittedName>
        <fullName evidence="2">Sulfoxide reductase catalytic subunit YedY</fullName>
    </submittedName>
</protein>
<feature type="domain" description="Oxidoreductase molybdopterin-binding" evidence="1">
    <location>
        <begin position="37"/>
        <end position="186"/>
    </location>
</feature>
<dbReference type="STRING" id="1280514.AXFE_34720"/>
<keyword evidence="3" id="KW-1185">Reference proteome</keyword>
<dbReference type="CDD" id="cd02109">
    <property type="entry name" value="arch_bact_SO_family_Moco"/>
    <property type="match status" value="1"/>
</dbReference>
<dbReference type="PANTHER" id="PTHR43032:SF4">
    <property type="entry name" value="OXIDOREDUCTASE MOLYBDOPTERIN-BINDING DOMAIN-CONTAINING PROTEIN"/>
    <property type="match status" value="1"/>
</dbReference>
<accession>A0A0D8HCI7</accession>
<dbReference type="Gene3D" id="3.90.420.10">
    <property type="entry name" value="Oxidoreductase, molybdopterin-binding domain"/>
    <property type="match status" value="1"/>
</dbReference>
<comment type="caution">
    <text evidence="2">The sequence shown here is derived from an EMBL/GenBank/DDBJ whole genome shotgun (WGS) entry which is preliminary data.</text>
</comment>
<evidence type="ECO:0000259" key="1">
    <source>
        <dbReference type="Pfam" id="PF00174"/>
    </source>
</evidence>
<dbReference type="OrthoDB" id="9795587at2"/>
<name>A0A0D8HCI7_9ACTN</name>
<dbReference type="RefSeq" id="WP_052607090.1">
    <property type="nucleotide sequence ID" value="NZ_JXYS01000133.1"/>
</dbReference>
<organism evidence="2 3">
    <name type="scientific">Acidithrix ferrooxidans</name>
    <dbReference type="NCBI Taxonomy" id="1280514"/>
    <lineage>
        <taxon>Bacteria</taxon>
        <taxon>Bacillati</taxon>
        <taxon>Actinomycetota</taxon>
        <taxon>Acidimicrobiia</taxon>
        <taxon>Acidimicrobiales</taxon>
        <taxon>Acidimicrobiaceae</taxon>
        <taxon>Acidithrix</taxon>
    </lineage>
</organism>
<dbReference type="PATRIC" id="fig|1280514.3.peg.4663"/>